<dbReference type="Proteomes" id="UP001497623">
    <property type="component" value="Unassembled WGS sequence"/>
</dbReference>
<evidence type="ECO:0000313" key="1">
    <source>
        <dbReference type="EMBL" id="CAL4194635.1"/>
    </source>
</evidence>
<sequence>MAMAAMARALQQDTATCGFLGASHMRDTYRKIGLLLGLGADGYGPIHVRGGITAREYNASIAASVFATPDVMVIWLGTNDCNPRNDADYQNCYYVVENMKDILEYYDRRGVCVYLVGLVPMR</sequence>
<dbReference type="AlphaFoldDB" id="A0AAV2SJ67"/>
<gene>
    <name evidence="1" type="ORF">MNOR_LOCUS36956</name>
</gene>
<protein>
    <recommendedName>
        <fullName evidence="3">SGNH hydrolase-type esterase domain-containing protein</fullName>
    </recommendedName>
</protein>
<organism evidence="1 2">
    <name type="scientific">Meganyctiphanes norvegica</name>
    <name type="common">Northern krill</name>
    <name type="synonym">Thysanopoda norvegica</name>
    <dbReference type="NCBI Taxonomy" id="48144"/>
    <lineage>
        <taxon>Eukaryota</taxon>
        <taxon>Metazoa</taxon>
        <taxon>Ecdysozoa</taxon>
        <taxon>Arthropoda</taxon>
        <taxon>Crustacea</taxon>
        <taxon>Multicrustacea</taxon>
        <taxon>Malacostraca</taxon>
        <taxon>Eumalacostraca</taxon>
        <taxon>Eucarida</taxon>
        <taxon>Euphausiacea</taxon>
        <taxon>Euphausiidae</taxon>
        <taxon>Meganyctiphanes</taxon>
    </lineage>
</organism>
<dbReference type="Gene3D" id="3.40.50.1110">
    <property type="entry name" value="SGNH hydrolase"/>
    <property type="match status" value="1"/>
</dbReference>
<dbReference type="InterPro" id="IPR036514">
    <property type="entry name" value="SGNH_hydro_sf"/>
</dbReference>
<evidence type="ECO:0008006" key="3">
    <source>
        <dbReference type="Google" id="ProtNLM"/>
    </source>
</evidence>
<name>A0AAV2SJ67_MEGNR</name>
<evidence type="ECO:0000313" key="2">
    <source>
        <dbReference type="Proteomes" id="UP001497623"/>
    </source>
</evidence>
<proteinExistence type="predicted"/>
<accession>A0AAV2SJ67</accession>
<dbReference type="EMBL" id="CAXKWB010070892">
    <property type="protein sequence ID" value="CAL4194635.1"/>
    <property type="molecule type" value="Genomic_DNA"/>
</dbReference>
<dbReference type="SUPFAM" id="SSF52266">
    <property type="entry name" value="SGNH hydrolase"/>
    <property type="match status" value="1"/>
</dbReference>
<keyword evidence="2" id="KW-1185">Reference proteome</keyword>
<reference evidence="1 2" key="1">
    <citation type="submission" date="2024-05" db="EMBL/GenBank/DDBJ databases">
        <authorList>
            <person name="Wallberg A."/>
        </authorList>
    </citation>
    <scope>NUCLEOTIDE SEQUENCE [LARGE SCALE GENOMIC DNA]</scope>
</reference>
<comment type="caution">
    <text evidence="1">The sequence shown here is derived from an EMBL/GenBank/DDBJ whole genome shotgun (WGS) entry which is preliminary data.</text>
</comment>